<gene>
    <name evidence="2" type="ORF">GCL57_02500</name>
</gene>
<feature type="transmembrane region" description="Helical" evidence="1">
    <location>
        <begin position="328"/>
        <end position="348"/>
    </location>
</feature>
<feature type="transmembrane region" description="Helical" evidence="1">
    <location>
        <begin position="15"/>
        <end position="33"/>
    </location>
</feature>
<keyword evidence="3" id="KW-1185">Reference proteome</keyword>
<sequence length="584" mass="69997">MEKLINLVNIDNNNLLYPFILFAFILFFIERLIKIKADNFIRYIINSVIYNFIENTNNTKRNLFIINYLKKLKIFSSRISVFYTNGFYNLLLKLTNDNKNLIYCLNSDNKIDSKLLISSAIIDCLEHKNRNYNKIFNQCALIDIDHNEITFQMTTEEIINIFQAKYKKCIMKSCINKDILPKSIILFYREKFINEIKHKRISKAVKKFILEIKSNIDHDAVIILLDYIFDIEQENIYIIETNEFLIKNNDLKLTQNIHFKGIDLNSYNFLKNMSKYDSKLFILESMNNFWKKKYSSLYKLIYSINISFKNKFRSHSSTPFKKHYSNNIFCNIFYTFLILFSCSLITFLLKNIINYNIYFYKFYIICLLIMLMCISFYFIIKSFSYGIEKINANILTNWKPKLFEINSNYITLIISNFYLVTILLITYVINFGILNYVDSGKGEINNNNISHNYMSYMYLIIIIFIALLFRTIYNVYLKRRIHELIFKSSNPIEIVFASKSIYELQKWISINPQYFLSEDKYKNEIIKILQEWAFGYVSNYPYKWKRRDNTPYSGSAWDLIYEIERYCSIKYERNLVQGNNTVKA</sequence>
<evidence type="ECO:0000313" key="2">
    <source>
        <dbReference type="EMBL" id="KAB8033597.1"/>
    </source>
</evidence>
<feature type="transmembrane region" description="Helical" evidence="1">
    <location>
        <begin position="360"/>
        <end position="380"/>
    </location>
</feature>
<feature type="transmembrane region" description="Helical" evidence="1">
    <location>
        <begin position="453"/>
        <end position="473"/>
    </location>
</feature>
<dbReference type="AlphaFoldDB" id="A0A833JHR0"/>
<keyword evidence="1" id="KW-0812">Transmembrane</keyword>
<accession>A0A833JHR0</accession>
<dbReference type="RefSeq" id="WP_152211683.1">
    <property type="nucleotide sequence ID" value="NZ_WFLN01000004.1"/>
</dbReference>
<evidence type="ECO:0000256" key="1">
    <source>
        <dbReference type="SAM" id="Phobius"/>
    </source>
</evidence>
<organism evidence="2 3">
    <name type="scientific">Fluviispira multicolorata</name>
    <dbReference type="NCBI Taxonomy" id="2654512"/>
    <lineage>
        <taxon>Bacteria</taxon>
        <taxon>Pseudomonadati</taxon>
        <taxon>Bdellovibrionota</taxon>
        <taxon>Oligoflexia</taxon>
        <taxon>Silvanigrellales</taxon>
        <taxon>Silvanigrellaceae</taxon>
        <taxon>Fluviispira</taxon>
    </lineage>
</organism>
<protein>
    <submittedName>
        <fullName evidence="2">Uncharacterized protein</fullName>
    </submittedName>
</protein>
<dbReference type="EMBL" id="WFLN01000004">
    <property type="protein sequence ID" value="KAB8033597.1"/>
    <property type="molecule type" value="Genomic_DNA"/>
</dbReference>
<proteinExistence type="predicted"/>
<keyword evidence="1" id="KW-0472">Membrane</keyword>
<evidence type="ECO:0000313" key="3">
    <source>
        <dbReference type="Proteomes" id="UP000442694"/>
    </source>
</evidence>
<name>A0A833JHR0_9BACT</name>
<feature type="transmembrane region" description="Helical" evidence="1">
    <location>
        <begin position="409"/>
        <end position="433"/>
    </location>
</feature>
<comment type="caution">
    <text evidence="2">The sequence shown here is derived from an EMBL/GenBank/DDBJ whole genome shotgun (WGS) entry which is preliminary data.</text>
</comment>
<dbReference type="Proteomes" id="UP000442694">
    <property type="component" value="Unassembled WGS sequence"/>
</dbReference>
<keyword evidence="1" id="KW-1133">Transmembrane helix</keyword>
<reference evidence="2 3" key="1">
    <citation type="submission" date="2019-10" db="EMBL/GenBank/DDBJ databases">
        <title>New genus of Silvanigrellaceae.</title>
        <authorList>
            <person name="Pitt A."/>
            <person name="Hahn M.W."/>
        </authorList>
    </citation>
    <scope>NUCLEOTIDE SEQUENCE [LARGE SCALE GENOMIC DNA]</scope>
    <source>
        <strain evidence="2 3">33A1-SZDP</strain>
    </source>
</reference>